<reference evidence="2" key="1">
    <citation type="journal article" date="2012" name="Science">
        <title>The Paleozoic origin of enzymatic lignin decomposition reconstructed from 31 fungal genomes.</title>
        <authorList>
            <person name="Floudas D."/>
            <person name="Binder M."/>
            <person name="Riley R."/>
            <person name="Barry K."/>
            <person name="Blanchette R.A."/>
            <person name="Henrissat B."/>
            <person name="Martinez A.T."/>
            <person name="Otillar R."/>
            <person name="Spatafora J.W."/>
            <person name="Yadav J.S."/>
            <person name="Aerts A."/>
            <person name="Benoit I."/>
            <person name="Boyd A."/>
            <person name="Carlson A."/>
            <person name="Copeland A."/>
            <person name="Coutinho P.M."/>
            <person name="de Vries R.P."/>
            <person name="Ferreira P."/>
            <person name="Findley K."/>
            <person name="Foster B."/>
            <person name="Gaskell J."/>
            <person name="Glotzer D."/>
            <person name="Gorecki P."/>
            <person name="Heitman J."/>
            <person name="Hesse C."/>
            <person name="Hori C."/>
            <person name="Igarashi K."/>
            <person name="Jurgens J.A."/>
            <person name="Kallen N."/>
            <person name="Kersten P."/>
            <person name="Kohler A."/>
            <person name="Kuees U."/>
            <person name="Kumar T.K.A."/>
            <person name="Kuo A."/>
            <person name="LaButti K."/>
            <person name="Larrondo L.F."/>
            <person name="Lindquist E."/>
            <person name="Ling A."/>
            <person name="Lombard V."/>
            <person name="Lucas S."/>
            <person name="Lundell T."/>
            <person name="Martin R."/>
            <person name="McLaughlin D.J."/>
            <person name="Morgenstern I."/>
            <person name="Morin E."/>
            <person name="Murat C."/>
            <person name="Nagy L.G."/>
            <person name="Nolan M."/>
            <person name="Ohm R.A."/>
            <person name="Patyshakuliyeva A."/>
            <person name="Rokas A."/>
            <person name="Ruiz-Duenas F.J."/>
            <person name="Sabat G."/>
            <person name="Salamov A."/>
            <person name="Samejima M."/>
            <person name="Schmutz J."/>
            <person name="Slot J.C."/>
            <person name="St John F."/>
            <person name="Stenlid J."/>
            <person name="Sun H."/>
            <person name="Sun S."/>
            <person name="Syed K."/>
            <person name="Tsang A."/>
            <person name="Wiebenga A."/>
            <person name="Young D."/>
            <person name="Pisabarro A."/>
            <person name="Eastwood D.C."/>
            <person name="Martin F."/>
            <person name="Cullen D."/>
            <person name="Grigoriev I.V."/>
            <person name="Hibbett D.S."/>
        </authorList>
    </citation>
    <scope>NUCLEOTIDE SEQUENCE [LARGE SCALE GENOMIC DNA]</scope>
    <source>
        <strain evidence="2">TFB10046</strain>
    </source>
</reference>
<sequence length="64" mass="6970">APSPAASPKPTVLTTGDSIYRTIMNRVAALEGNSTLVVRFVEQQALTIREALRRMEEDVGRLDG</sequence>
<feature type="non-terminal residue" evidence="1">
    <location>
        <position position="1"/>
    </location>
</feature>
<dbReference type="InParanoid" id="J0WQH0"/>
<evidence type="ECO:0000313" key="2">
    <source>
        <dbReference type="Proteomes" id="UP000006514"/>
    </source>
</evidence>
<keyword evidence="2" id="KW-1185">Reference proteome</keyword>
<dbReference type="OMA" id="RYFEEQT"/>
<proteinExistence type="predicted"/>
<dbReference type="OrthoDB" id="266334at2759"/>
<dbReference type="AlphaFoldDB" id="J0WQH0"/>
<dbReference type="Proteomes" id="UP000006514">
    <property type="component" value="Unassembled WGS sequence"/>
</dbReference>
<dbReference type="KEGG" id="adl:AURDEDRAFT_28290"/>
<gene>
    <name evidence="1" type="ORF">AURDEDRAFT_28290</name>
</gene>
<evidence type="ECO:0000313" key="1">
    <source>
        <dbReference type="EMBL" id="EJD34133.1"/>
    </source>
</evidence>
<accession>J0WQH0</accession>
<name>J0WQH0_AURST</name>
<feature type="non-terminal residue" evidence="1">
    <location>
        <position position="64"/>
    </location>
</feature>
<dbReference type="EMBL" id="JH687995">
    <property type="protein sequence ID" value="EJD34133.1"/>
    <property type="molecule type" value="Genomic_DNA"/>
</dbReference>
<protein>
    <submittedName>
        <fullName evidence="1">Uncharacterized protein</fullName>
    </submittedName>
</protein>
<organism evidence="1 2">
    <name type="scientific">Auricularia subglabra (strain TFB-10046 / SS5)</name>
    <name type="common">White-rot fungus</name>
    <name type="synonym">Auricularia delicata (strain TFB10046)</name>
    <dbReference type="NCBI Taxonomy" id="717982"/>
    <lineage>
        <taxon>Eukaryota</taxon>
        <taxon>Fungi</taxon>
        <taxon>Dikarya</taxon>
        <taxon>Basidiomycota</taxon>
        <taxon>Agaricomycotina</taxon>
        <taxon>Agaricomycetes</taxon>
        <taxon>Auriculariales</taxon>
        <taxon>Auriculariaceae</taxon>
        <taxon>Auricularia</taxon>
    </lineage>
</organism>